<dbReference type="KEGG" id="pasa:BAOM_2595"/>
<name>A0A3Q9RMX5_9BACI</name>
<keyword evidence="1" id="KW-1133">Transmembrane helix</keyword>
<dbReference type="EMBL" id="CP026095">
    <property type="protein sequence ID" value="AZV43204.1"/>
    <property type="molecule type" value="Genomic_DNA"/>
</dbReference>
<protein>
    <submittedName>
        <fullName evidence="2">Uncharacterized protein</fullName>
    </submittedName>
</protein>
<proteinExistence type="predicted"/>
<gene>
    <name evidence="2" type="ORF">BAOM_2595</name>
</gene>
<reference evidence="2 3" key="1">
    <citation type="submission" date="2018-01" db="EMBL/GenBank/DDBJ databases">
        <title>Bacillus asahii Genome sequencing and assembly.</title>
        <authorList>
            <person name="Jiang H."/>
            <person name="Feng Y."/>
            <person name="Zhao F."/>
            <person name="Lin X."/>
        </authorList>
    </citation>
    <scope>NUCLEOTIDE SEQUENCE [LARGE SCALE GENOMIC DNA]</scope>
    <source>
        <strain evidence="2 3">OM18</strain>
    </source>
</reference>
<dbReference type="AlphaFoldDB" id="A0A3Q9RMX5"/>
<feature type="transmembrane region" description="Helical" evidence="1">
    <location>
        <begin position="28"/>
        <end position="50"/>
    </location>
</feature>
<keyword evidence="1" id="KW-0812">Transmembrane</keyword>
<dbReference type="Proteomes" id="UP000283095">
    <property type="component" value="Chromosome"/>
</dbReference>
<organism evidence="2 3">
    <name type="scientific">Peribacillus asahii</name>
    <dbReference type="NCBI Taxonomy" id="228899"/>
    <lineage>
        <taxon>Bacteria</taxon>
        <taxon>Bacillati</taxon>
        <taxon>Bacillota</taxon>
        <taxon>Bacilli</taxon>
        <taxon>Bacillales</taxon>
        <taxon>Bacillaceae</taxon>
        <taxon>Peribacillus</taxon>
    </lineage>
</organism>
<evidence type="ECO:0000313" key="3">
    <source>
        <dbReference type="Proteomes" id="UP000283095"/>
    </source>
</evidence>
<sequence length="58" mass="6868">MYRFLTSIVFLSGTSIIYYYFFKPAEIDYYRIFSIALGLSLGVAFFDLVFSRKKKTKM</sequence>
<feature type="transmembrane region" description="Helical" evidence="1">
    <location>
        <begin position="5"/>
        <end position="22"/>
    </location>
</feature>
<evidence type="ECO:0000256" key="1">
    <source>
        <dbReference type="SAM" id="Phobius"/>
    </source>
</evidence>
<keyword evidence="1" id="KW-0472">Membrane</keyword>
<evidence type="ECO:0000313" key="2">
    <source>
        <dbReference type="EMBL" id="AZV43204.1"/>
    </source>
</evidence>
<accession>A0A3Q9RMX5</accession>